<dbReference type="STRING" id="189382.BHE18_11365"/>
<dbReference type="Pfam" id="PF01557">
    <property type="entry name" value="FAA_hydrolase"/>
    <property type="match status" value="1"/>
</dbReference>
<dbReference type="PANTHER" id="PTHR43211">
    <property type="entry name" value="FUMARYLACETOACETATE HYDROLASE"/>
    <property type="match status" value="1"/>
</dbReference>
<dbReference type="InterPro" id="IPR011234">
    <property type="entry name" value="Fumarylacetoacetase-like_C"/>
</dbReference>
<evidence type="ECO:0000259" key="2">
    <source>
        <dbReference type="Pfam" id="PF01557"/>
    </source>
</evidence>
<evidence type="ECO:0000313" key="3">
    <source>
        <dbReference type="EMBL" id="TYS87989.1"/>
    </source>
</evidence>
<reference evidence="3 4" key="1">
    <citation type="submission" date="2019-08" db="EMBL/GenBank/DDBJ databases">
        <title>Bacillus genomes from the desert of Cuatro Cienegas, Coahuila.</title>
        <authorList>
            <person name="Olmedo-Alvarez G."/>
        </authorList>
    </citation>
    <scope>NUCLEOTIDE SEQUENCE [LARGE SCALE GENOMIC DNA]</scope>
    <source>
        <strain evidence="3 4">CH87b_3T</strain>
    </source>
</reference>
<dbReference type="EMBL" id="VTEZ01000001">
    <property type="protein sequence ID" value="TYS87989.1"/>
    <property type="molecule type" value="Genomic_DNA"/>
</dbReference>
<organism evidence="3 4">
    <name type="scientific">Rossellomorea aquimaris</name>
    <dbReference type="NCBI Taxonomy" id="189382"/>
    <lineage>
        <taxon>Bacteria</taxon>
        <taxon>Bacillati</taxon>
        <taxon>Bacillota</taxon>
        <taxon>Bacilli</taxon>
        <taxon>Bacillales</taxon>
        <taxon>Bacillaceae</taxon>
        <taxon>Rossellomorea</taxon>
    </lineage>
</organism>
<sequence length="327" mass="36379">MKLVSFLKEGEVRAGIVQGELVVDIHAVSGGLLPKDMLSIIDLGDEGLKRMKELGTISEKDTGVHSLGDVTLKSPIPRPVSIRDFYAFEEHVKTARKRRGLDVVPEWYDIPVFYFTNHLAVKGPLDHIAKPAGCEWLDYELEIACVIGKEGTNISKENAEDHIYGYFIMNDWSARDIQKHEMKVGLGPAKGKDFATSFGPYLVTKDELETYRRGDRFDLHMTAKVNGKLLSEGNYQDIHYTFADMIERASKDVTLYPGEVIGSGTVGTGCILELGTETHPWLKPGDVVELEIAGLGVLRNRIAEKREEENHVLSSTGENTSQTSHHV</sequence>
<dbReference type="RefSeq" id="WP_148967296.1">
    <property type="nucleotide sequence ID" value="NZ_CANLNA010000001.1"/>
</dbReference>
<dbReference type="AlphaFoldDB" id="A0A5D4U257"/>
<proteinExistence type="predicted"/>
<feature type="region of interest" description="Disordered" evidence="1">
    <location>
        <begin position="308"/>
        <end position="327"/>
    </location>
</feature>
<dbReference type="SUPFAM" id="SSF56529">
    <property type="entry name" value="FAH"/>
    <property type="match status" value="1"/>
</dbReference>
<dbReference type="Gene3D" id="3.90.850.10">
    <property type="entry name" value="Fumarylacetoacetase-like, C-terminal domain"/>
    <property type="match status" value="1"/>
</dbReference>
<feature type="compositionally biased region" description="Polar residues" evidence="1">
    <location>
        <begin position="312"/>
        <end position="327"/>
    </location>
</feature>
<dbReference type="InterPro" id="IPR036663">
    <property type="entry name" value="Fumarylacetoacetase_C_sf"/>
</dbReference>
<dbReference type="Proteomes" id="UP000324269">
    <property type="component" value="Unassembled WGS sequence"/>
</dbReference>
<evidence type="ECO:0000256" key="1">
    <source>
        <dbReference type="SAM" id="MobiDB-lite"/>
    </source>
</evidence>
<name>A0A5D4U257_9BACI</name>
<dbReference type="PANTHER" id="PTHR43211:SF1">
    <property type="entry name" value="BLL6422 PROTEIN"/>
    <property type="match status" value="1"/>
</dbReference>
<comment type="caution">
    <text evidence="3">The sequence shown here is derived from an EMBL/GenBank/DDBJ whole genome shotgun (WGS) entry which is preliminary data.</text>
</comment>
<accession>A0A5D4U257</accession>
<protein>
    <submittedName>
        <fullName evidence="3">Fumarylacetoacetate hydrolase family protein</fullName>
    </submittedName>
</protein>
<keyword evidence="3" id="KW-0378">Hydrolase</keyword>
<evidence type="ECO:0000313" key="4">
    <source>
        <dbReference type="Proteomes" id="UP000324269"/>
    </source>
</evidence>
<dbReference type="OrthoDB" id="9805307at2"/>
<dbReference type="GO" id="GO:0016787">
    <property type="term" value="F:hydrolase activity"/>
    <property type="evidence" value="ECO:0007669"/>
    <property type="project" value="UniProtKB-KW"/>
</dbReference>
<gene>
    <name evidence="3" type="ORF">FZC85_00660</name>
</gene>
<feature type="domain" description="Fumarylacetoacetase-like C-terminal" evidence="2">
    <location>
        <begin position="82"/>
        <end position="302"/>
    </location>
</feature>